<dbReference type="GO" id="GO:0046983">
    <property type="term" value="F:protein dimerization activity"/>
    <property type="evidence" value="ECO:0007669"/>
    <property type="project" value="InterPro"/>
</dbReference>
<feature type="region of interest" description="Disordered" evidence="1">
    <location>
        <begin position="521"/>
        <end position="557"/>
    </location>
</feature>
<feature type="region of interest" description="Disordered" evidence="1">
    <location>
        <begin position="471"/>
        <end position="509"/>
    </location>
</feature>
<feature type="compositionally biased region" description="Low complexity" evidence="1">
    <location>
        <begin position="423"/>
        <end position="435"/>
    </location>
</feature>
<dbReference type="Gene3D" id="4.10.280.10">
    <property type="entry name" value="Helix-loop-helix DNA-binding domain"/>
    <property type="match status" value="1"/>
</dbReference>
<feature type="region of interest" description="Disordered" evidence="1">
    <location>
        <begin position="271"/>
        <end position="333"/>
    </location>
</feature>
<feature type="compositionally biased region" description="Polar residues" evidence="1">
    <location>
        <begin position="271"/>
        <end position="287"/>
    </location>
</feature>
<dbReference type="OrthoDB" id="690068at2759"/>
<dbReference type="EMBL" id="ML170158">
    <property type="protein sequence ID" value="TDL27997.1"/>
    <property type="molecule type" value="Genomic_DNA"/>
</dbReference>
<evidence type="ECO:0000256" key="1">
    <source>
        <dbReference type="SAM" id="MobiDB-lite"/>
    </source>
</evidence>
<feature type="region of interest" description="Disordered" evidence="1">
    <location>
        <begin position="369"/>
        <end position="443"/>
    </location>
</feature>
<feature type="compositionally biased region" description="Basic and acidic residues" evidence="1">
    <location>
        <begin position="92"/>
        <end position="102"/>
    </location>
</feature>
<evidence type="ECO:0000313" key="3">
    <source>
        <dbReference type="EMBL" id="TDL27997.1"/>
    </source>
</evidence>
<feature type="compositionally biased region" description="Polar residues" evidence="1">
    <location>
        <begin position="190"/>
        <end position="204"/>
    </location>
</feature>
<keyword evidence="4" id="KW-1185">Reference proteome</keyword>
<reference evidence="3 4" key="1">
    <citation type="submission" date="2018-06" db="EMBL/GenBank/DDBJ databases">
        <title>A transcriptomic atlas of mushroom development highlights an independent origin of complex multicellularity.</title>
        <authorList>
            <consortium name="DOE Joint Genome Institute"/>
            <person name="Krizsan K."/>
            <person name="Almasi E."/>
            <person name="Merenyi Z."/>
            <person name="Sahu N."/>
            <person name="Viragh M."/>
            <person name="Koszo T."/>
            <person name="Mondo S."/>
            <person name="Kiss B."/>
            <person name="Balint B."/>
            <person name="Kues U."/>
            <person name="Barry K."/>
            <person name="Hegedus J.C."/>
            <person name="Henrissat B."/>
            <person name="Johnson J."/>
            <person name="Lipzen A."/>
            <person name="Ohm R."/>
            <person name="Nagy I."/>
            <person name="Pangilinan J."/>
            <person name="Yan J."/>
            <person name="Xiong Y."/>
            <person name="Grigoriev I.V."/>
            <person name="Hibbett D.S."/>
            <person name="Nagy L.G."/>
        </authorList>
    </citation>
    <scope>NUCLEOTIDE SEQUENCE [LARGE SCALE GENOMIC DNA]</scope>
    <source>
        <strain evidence="3 4">SZMC22713</strain>
    </source>
</reference>
<dbReference type="CDD" id="cd11393">
    <property type="entry name" value="bHLH_AtbHLH_like"/>
    <property type="match status" value="1"/>
</dbReference>
<dbReference type="SUPFAM" id="SSF47459">
    <property type="entry name" value="HLH, helix-loop-helix DNA-binding domain"/>
    <property type="match status" value="1"/>
</dbReference>
<evidence type="ECO:0000259" key="2">
    <source>
        <dbReference type="PROSITE" id="PS50888"/>
    </source>
</evidence>
<dbReference type="SMART" id="SM00353">
    <property type="entry name" value="HLH"/>
    <property type="match status" value="1"/>
</dbReference>
<evidence type="ECO:0000313" key="4">
    <source>
        <dbReference type="Proteomes" id="UP000294933"/>
    </source>
</evidence>
<proteinExistence type="predicted"/>
<gene>
    <name evidence="3" type="ORF">BD410DRAFT_894117</name>
</gene>
<organism evidence="3 4">
    <name type="scientific">Rickenella mellea</name>
    <dbReference type="NCBI Taxonomy" id="50990"/>
    <lineage>
        <taxon>Eukaryota</taxon>
        <taxon>Fungi</taxon>
        <taxon>Dikarya</taxon>
        <taxon>Basidiomycota</taxon>
        <taxon>Agaricomycotina</taxon>
        <taxon>Agaricomycetes</taxon>
        <taxon>Hymenochaetales</taxon>
        <taxon>Rickenellaceae</taxon>
        <taxon>Rickenella</taxon>
    </lineage>
</organism>
<dbReference type="InterPro" id="IPR036638">
    <property type="entry name" value="HLH_DNA-bd_sf"/>
</dbReference>
<dbReference type="Pfam" id="PF00010">
    <property type="entry name" value="HLH"/>
    <property type="match status" value="1"/>
</dbReference>
<dbReference type="AlphaFoldDB" id="A0A4Y7QK04"/>
<dbReference type="InterPro" id="IPR045239">
    <property type="entry name" value="bHLH95_bHLH"/>
</dbReference>
<dbReference type="STRING" id="50990.A0A4Y7QK04"/>
<name>A0A4Y7QK04_9AGAM</name>
<dbReference type="InterPro" id="IPR011598">
    <property type="entry name" value="bHLH_dom"/>
</dbReference>
<feature type="compositionally biased region" description="Low complexity" evidence="1">
    <location>
        <begin position="390"/>
        <end position="414"/>
    </location>
</feature>
<feature type="region of interest" description="Disordered" evidence="1">
    <location>
        <begin position="190"/>
        <end position="245"/>
    </location>
</feature>
<feature type="compositionally biased region" description="Acidic residues" evidence="1">
    <location>
        <begin position="214"/>
        <end position="231"/>
    </location>
</feature>
<feature type="compositionally biased region" description="Polar residues" evidence="1">
    <location>
        <begin position="496"/>
        <end position="506"/>
    </location>
</feature>
<feature type="domain" description="BHLH" evidence="2">
    <location>
        <begin position="97"/>
        <end position="174"/>
    </location>
</feature>
<feature type="compositionally biased region" description="Basic and acidic residues" evidence="1">
    <location>
        <begin position="291"/>
        <end position="311"/>
    </location>
</feature>
<feature type="compositionally biased region" description="Basic and acidic residues" evidence="1">
    <location>
        <begin position="547"/>
        <end position="556"/>
    </location>
</feature>
<dbReference type="Proteomes" id="UP000294933">
    <property type="component" value="Unassembled WGS sequence"/>
</dbReference>
<feature type="region of interest" description="Disordered" evidence="1">
    <location>
        <begin position="19"/>
        <end position="102"/>
    </location>
</feature>
<feature type="region of interest" description="Disordered" evidence="1">
    <location>
        <begin position="128"/>
        <end position="157"/>
    </location>
</feature>
<protein>
    <recommendedName>
        <fullName evidence="2">BHLH domain-containing protein</fullName>
    </recommendedName>
</protein>
<feature type="compositionally biased region" description="Basic and acidic residues" evidence="1">
    <location>
        <begin position="370"/>
        <end position="380"/>
    </location>
</feature>
<dbReference type="PROSITE" id="PS50888">
    <property type="entry name" value="BHLH"/>
    <property type="match status" value="1"/>
</dbReference>
<dbReference type="VEuPathDB" id="FungiDB:BD410DRAFT_894117"/>
<feature type="compositionally biased region" description="Low complexity" evidence="1">
    <location>
        <begin position="478"/>
        <end position="495"/>
    </location>
</feature>
<sequence>MQTNNPTLTYAASCNPPRKAKRLRAASDAADHVVNSPATYPTSAAPVKIRPAPMNSVPSVVTAGAVHRVQDAPASPPAPKRRGRRPANISRSARESQRKMNHSLIEKARRSKINDALAALRELVPSEYGTKRHADDDNDKNSAQGSKGKGKKEEKEREFKLEVLERTVLYMRHLIQKVQALDKGLCTQCGKATSSDQVNQSSSRGTKRRHDVVEEADVDDDLSDFTDDLEPSDSHPHSQSASEQLNYRSNHVHDRLPPISSWLDPSLYTNSTSSAPHSAITSPSSTPAFRPLDHGRNRDNFLHPRIQRNERSQLQQNQLPTPPPSSTIPSTTHVRVPPVLLLPSPPTPTALMPKSSPYLSAICGGSQVEIRGKNNGDHSKKSSSPPEPAGPELTLGLPLLNSNNNTPTPSTLSPHLDAQSRHAPSSPTSASASSTNRQPWTPEDESAASLLLHIRTSPVVGAVQFSSRSARAGSMSKSNSVHSPPTLSSSSISTNMDGVTRTSRSPSDCDLSVIPPLSRVSQVHTHTEDDPSISHTADNELMQDGTDSERLQRSGREVTSVVKGRYDIEPQTPASFLGIRTA</sequence>
<accession>A0A4Y7QK04</accession>